<evidence type="ECO:0000313" key="1">
    <source>
        <dbReference type="EMBL" id="KAK8200786.1"/>
    </source>
</evidence>
<evidence type="ECO:0000313" key="2">
    <source>
        <dbReference type="Proteomes" id="UP001320706"/>
    </source>
</evidence>
<dbReference type="EMBL" id="JAMKPW020000038">
    <property type="protein sequence ID" value="KAK8200786.1"/>
    <property type="molecule type" value="Genomic_DNA"/>
</dbReference>
<accession>A0ACC3S8R5</accession>
<protein>
    <submittedName>
        <fullName evidence="1">Uncharacterized protein</fullName>
    </submittedName>
</protein>
<dbReference type="Proteomes" id="UP001320706">
    <property type="component" value="Unassembled WGS sequence"/>
</dbReference>
<organism evidence="1 2">
    <name type="scientific">Zalaria obscura</name>
    <dbReference type="NCBI Taxonomy" id="2024903"/>
    <lineage>
        <taxon>Eukaryota</taxon>
        <taxon>Fungi</taxon>
        <taxon>Dikarya</taxon>
        <taxon>Ascomycota</taxon>
        <taxon>Pezizomycotina</taxon>
        <taxon>Dothideomycetes</taxon>
        <taxon>Dothideomycetidae</taxon>
        <taxon>Dothideales</taxon>
        <taxon>Zalariaceae</taxon>
        <taxon>Zalaria</taxon>
    </lineage>
</organism>
<reference evidence="1" key="1">
    <citation type="submission" date="2024-02" db="EMBL/GenBank/DDBJ databases">
        <title>Metagenome Assembled Genome of Zalaria obscura JY119.</title>
        <authorList>
            <person name="Vighnesh L."/>
            <person name="Jagadeeshwari U."/>
            <person name="Venkata Ramana C."/>
            <person name="Sasikala C."/>
        </authorList>
    </citation>
    <scope>NUCLEOTIDE SEQUENCE</scope>
    <source>
        <strain evidence="1">JY119</strain>
    </source>
</reference>
<comment type="caution">
    <text evidence="1">The sequence shown here is derived from an EMBL/GenBank/DDBJ whole genome shotgun (WGS) entry which is preliminary data.</text>
</comment>
<gene>
    <name evidence="1" type="ORF">M8818_006102</name>
</gene>
<proteinExistence type="predicted"/>
<sequence>MKDSLNDRLFRREIDIPIKRYNNIRAIYGDPQWIKDLDIVNELDGHSGCVNALADDQHLNIHRYQPENTTSQFALTTTVATGHSQNIFSVKFMPHHNDRTLITAAGDGEVRIFDVEYGGAATTPSTSASIAGARRRMNLYNGARFLTDGDTNCRVYRSHGDRVKRIVTESSPHLFLTCSEDGEVRQWDLRQPSSAYPPPGRRYGSENINVPPPLISYKKYLMDLNTISCSASQPHYIALGGAHLHCFLHDRRMLGRDTICERGGTPASTSGMSETEEELMGQATQCVKKFAPNGQQRMRRTDNGHITACKISDANPNELIASWSGDHIYSFDIMRSPDASELAELNRRQSTVSSGKARRAKESSERKRKRRMGSQPSVSVSGERAGSRQRTTEPTEEENGTEMALRVQYGNGQSEDIPINAGERSQSPNSQLRESVLPSQQREVYRMARDVVKLRKAMFTLGDPRQTSTDNIGHSSSFTSVLGYAASILPKMAHVIRTWRYPVDTNNLEVATHKQLRVERESAYRFVQASGVVARALGGRLQTGGDPIAALEPFSTVNVPSNHSQDITRQEQFGYDFIKAIFLWLDSGIGALLEGFATPSRGSKRFPVPRDASVEALDEVLIPYLLNLASTTPVINVDSSRFEVDENRVLYTSEQAAVLAFAAALKTPFADLSSPVAHSSNPLTAGGPERLNVQDRQAAQHHWGLRVARGVLMNAGEGVNFALVNRAFGGLGRPDAETTQEERTLSERHEFIDPEEEEQTLDWEEAAQFLEDEVQREGSVASQSDISGFAEEDMIALSDLHAAAEEDEDDEVEEETDEDDVPPLLRTDRVDVTGDSDAGDEEENEGEDDEDDDLDVDVDEELDDEDDEEDDSDSDSPPPGYPRFMYTSAFQRRQHREKVEAHVPCAPHTRVYRGHCNVKTVKDVNYFGLDDQYVVSGSDDGNLFIWDRKTTKLVNILEGDGEVVNVLQGHPYETMLAVSGIDHTIKIFSPDARRREDARLGRGVGEVDSSSFSSIQWPARMRGRVPRHRPQSTSEPAVPAPAPDEDDDEYVASNGLESKKRMGDEYQIVSKNDLDRQGGNQEAFITVCRFAVGLEVRAGKRVAWDAELIGLQRSMLAQLAQRIRERGAQGNVEFQEEGHFNSGSAELLYIMSTPTPTLSERVDNILTCLEKLKENLEIPKKKAEATACLKKIEAMALEYTKCSEDTECILPADFSENAQAYLPSQSDDTLDVNIINLVYISKNGQPCEFQLRETGKMSRPKIQILDALATLLHHWRPALLPSVIIEEKSEAESVSYEPYYQGKPILRVERFGCRIAACYGFQTAAYWALLTFSKLRSTEAPTKVMGKASNKWRFEHDATIFTLGYGNVAAVTYEGYKDKASTAEWLLSLAKCEPDSGRQRDEEGNIIEHDGDDEVTGLRDTPIQRPYKRQKTTAGHSTSDERIRKAEDDDEDEATSVLLVKEEMD</sequence>
<keyword evidence="2" id="KW-1185">Reference proteome</keyword>
<name>A0ACC3S8R5_9PEZI</name>